<sequence>MNYLYVLGGLGVIGVSGAGAYLINNTFFKTSETTLRSKLRGEKHLIMDSSNGNWSSVVEKYNNEKTTSDKKFSDLSGTVTDQALKEKCESALTSSDNSLYEKVKLWCIVPRNVQQRLEDLGISTLKTDGEDDKSKWNLLKDKYKDATENQKIKDFTIPTPEEAEAWKKLQAACKGYIAKDKWDAEYDYFLKKATVWCSSHE</sequence>
<name>H6N7N7_MYCHN</name>
<reference evidence="1 2" key="1">
    <citation type="journal article" date="2012" name="J. Bacteriol.">
        <title>Complete genome sequence of Mycoplasma haemocanis strain Illinois.</title>
        <authorList>
            <person name="do Nascimento N.C."/>
            <person name="Guimaraes A.M."/>
            <person name="Santos A.P."/>
            <person name="Sanmiguel P.J."/>
            <person name="Messick J.B."/>
        </authorList>
    </citation>
    <scope>NUCLEOTIDE SEQUENCE [LARGE SCALE GENOMIC DNA]</scope>
    <source>
        <strain evidence="1 2">Illinois</strain>
    </source>
</reference>
<dbReference type="HOGENOM" id="CLU_098620_3_0_14"/>
<organism evidence="1 2">
    <name type="scientific">Mycoplasma haemocanis (strain Illinois)</name>
    <dbReference type="NCBI Taxonomy" id="1111676"/>
    <lineage>
        <taxon>Bacteria</taxon>
        <taxon>Bacillati</taxon>
        <taxon>Mycoplasmatota</taxon>
        <taxon>Mollicutes</taxon>
        <taxon>Mycoplasmataceae</taxon>
        <taxon>Mycoplasma</taxon>
    </lineage>
</organism>
<dbReference type="AlphaFoldDB" id="H6N7N7"/>
<dbReference type="STRING" id="1111676.MHC_04005"/>
<dbReference type="PROSITE" id="PS50096">
    <property type="entry name" value="IQ"/>
    <property type="match status" value="1"/>
</dbReference>
<evidence type="ECO:0000313" key="2">
    <source>
        <dbReference type="Proteomes" id="UP000009135"/>
    </source>
</evidence>
<protein>
    <submittedName>
        <fullName evidence="1">Uncharacterized protein</fullName>
    </submittedName>
</protein>
<dbReference type="Proteomes" id="UP000009135">
    <property type="component" value="Chromosome"/>
</dbReference>
<evidence type="ECO:0000313" key="1">
    <source>
        <dbReference type="EMBL" id="AEW45659.1"/>
    </source>
</evidence>
<gene>
    <name evidence="1" type="ordered locus">MHC_04005</name>
</gene>
<accession>H6N7N7</accession>
<dbReference type="KEGG" id="mhe:MHC_04005"/>
<dbReference type="EMBL" id="CP003199">
    <property type="protein sequence ID" value="AEW45659.1"/>
    <property type="molecule type" value="Genomic_DNA"/>
</dbReference>
<proteinExistence type="predicted"/>
<keyword evidence="2" id="KW-1185">Reference proteome</keyword>